<dbReference type="RefSeq" id="WP_070197209.1">
    <property type="nucleotide sequence ID" value="NZ_LJGU01000127.1"/>
</dbReference>
<protein>
    <recommendedName>
        <fullName evidence="3">DUF2867 domain-containing protein</fullName>
    </recommendedName>
</protein>
<organism evidence="1 2">
    <name type="scientific">Streptomyces oceani</name>
    <dbReference type="NCBI Taxonomy" id="1075402"/>
    <lineage>
        <taxon>Bacteria</taxon>
        <taxon>Bacillati</taxon>
        <taxon>Actinomycetota</taxon>
        <taxon>Actinomycetes</taxon>
        <taxon>Kitasatosporales</taxon>
        <taxon>Streptomycetaceae</taxon>
        <taxon>Streptomyces</taxon>
    </lineage>
</organism>
<sequence length="192" mass="21956">MRIPNSEFVERPWRVHDFVKDFELEDVWSLPTPGGPDDLERFARGFTAPDTNEISNFATKTLFAIRWRLGKLLGWDQDDKGLKKRVVTLRDRLPEDLRDGPRGPDFASVPFHSVYLTDTEWVSEIANNTVHGLMHIGWVSDGDGKYHGQMAVLVKPNGKLGKFYMAAIKPLRSSIVYPQLIRSIGKSWPQYT</sequence>
<reference evidence="1 2" key="1">
    <citation type="journal article" date="2016" name="Front. Microbiol.">
        <title>Comparative Genomics Analysis of Streptomyces Species Reveals Their Adaptation to the Marine Environment and Their Diversity at the Genomic Level.</title>
        <authorList>
            <person name="Tian X."/>
            <person name="Zhang Z."/>
            <person name="Yang T."/>
            <person name="Chen M."/>
            <person name="Li J."/>
            <person name="Chen F."/>
            <person name="Yang J."/>
            <person name="Li W."/>
            <person name="Zhang B."/>
            <person name="Zhang Z."/>
            <person name="Wu J."/>
            <person name="Zhang C."/>
            <person name="Long L."/>
            <person name="Xiao J."/>
        </authorList>
    </citation>
    <scope>NUCLEOTIDE SEQUENCE [LARGE SCALE GENOMIC DNA]</scope>
    <source>
        <strain evidence="1 2">SCSIO 02100</strain>
    </source>
</reference>
<dbReference type="AlphaFoldDB" id="A0A1E7KFY6"/>
<dbReference type="PATRIC" id="fig|1075402.3.peg.2009"/>
<evidence type="ECO:0008006" key="3">
    <source>
        <dbReference type="Google" id="ProtNLM"/>
    </source>
</evidence>
<proteinExistence type="predicted"/>
<name>A0A1E7KFY6_9ACTN</name>
<dbReference type="OrthoDB" id="4551029at2"/>
<dbReference type="EMBL" id="LJGU01000127">
    <property type="protein sequence ID" value="OEV02815.1"/>
    <property type="molecule type" value="Genomic_DNA"/>
</dbReference>
<keyword evidence="2" id="KW-1185">Reference proteome</keyword>
<evidence type="ECO:0000313" key="1">
    <source>
        <dbReference type="EMBL" id="OEV02815.1"/>
    </source>
</evidence>
<dbReference type="InterPro" id="IPR021295">
    <property type="entry name" value="DUF2867"/>
</dbReference>
<accession>A0A1E7KFY6</accession>
<evidence type="ECO:0000313" key="2">
    <source>
        <dbReference type="Proteomes" id="UP000176101"/>
    </source>
</evidence>
<dbReference type="STRING" id="1075402.AN216_15430"/>
<dbReference type="Pfam" id="PF11066">
    <property type="entry name" value="DUF2867"/>
    <property type="match status" value="1"/>
</dbReference>
<dbReference type="Proteomes" id="UP000176101">
    <property type="component" value="Unassembled WGS sequence"/>
</dbReference>
<comment type="caution">
    <text evidence="1">The sequence shown here is derived from an EMBL/GenBank/DDBJ whole genome shotgun (WGS) entry which is preliminary data.</text>
</comment>
<gene>
    <name evidence="1" type="ORF">AN216_15430</name>
</gene>